<reference evidence="1" key="1">
    <citation type="journal article" date="2019" name="Sci. Rep.">
        <title>Draft genome of Tanacetum cinerariifolium, the natural source of mosquito coil.</title>
        <authorList>
            <person name="Yamashiro T."/>
            <person name="Shiraishi A."/>
            <person name="Satake H."/>
            <person name="Nakayama K."/>
        </authorList>
    </citation>
    <scope>NUCLEOTIDE SEQUENCE</scope>
</reference>
<accession>A0A699HVC9</accession>
<organism evidence="1">
    <name type="scientific">Tanacetum cinerariifolium</name>
    <name type="common">Dalmatian daisy</name>
    <name type="synonym">Chrysanthemum cinerariifolium</name>
    <dbReference type="NCBI Taxonomy" id="118510"/>
    <lineage>
        <taxon>Eukaryota</taxon>
        <taxon>Viridiplantae</taxon>
        <taxon>Streptophyta</taxon>
        <taxon>Embryophyta</taxon>
        <taxon>Tracheophyta</taxon>
        <taxon>Spermatophyta</taxon>
        <taxon>Magnoliopsida</taxon>
        <taxon>eudicotyledons</taxon>
        <taxon>Gunneridae</taxon>
        <taxon>Pentapetalae</taxon>
        <taxon>asterids</taxon>
        <taxon>campanulids</taxon>
        <taxon>Asterales</taxon>
        <taxon>Asteraceae</taxon>
        <taxon>Asteroideae</taxon>
        <taxon>Anthemideae</taxon>
        <taxon>Anthemidinae</taxon>
        <taxon>Tanacetum</taxon>
    </lineage>
</organism>
<name>A0A699HVC9_TANCI</name>
<proteinExistence type="predicted"/>
<evidence type="ECO:0000313" key="1">
    <source>
        <dbReference type="EMBL" id="GEY52142.1"/>
    </source>
</evidence>
<protein>
    <submittedName>
        <fullName evidence="1">Uncharacterized protein</fullName>
    </submittedName>
</protein>
<feature type="non-terminal residue" evidence="1">
    <location>
        <position position="1"/>
    </location>
</feature>
<sequence>RFRKLQLNIIGVQREELSRDPGVSELFLRTHQNKNNLFVDAVAKATWLCFILTQPWGLDAQGIKPAVLCLAVKSSLLLTKS</sequence>
<dbReference type="AlphaFoldDB" id="A0A699HVC9"/>
<comment type="caution">
    <text evidence="1">The sequence shown here is derived from an EMBL/GenBank/DDBJ whole genome shotgun (WGS) entry which is preliminary data.</text>
</comment>
<dbReference type="EMBL" id="BKCJ010185597">
    <property type="protein sequence ID" value="GEY52142.1"/>
    <property type="molecule type" value="Genomic_DNA"/>
</dbReference>
<gene>
    <name evidence="1" type="ORF">Tci_424116</name>
</gene>